<dbReference type="Gene3D" id="3.40.50.1820">
    <property type="entry name" value="alpha/beta hydrolase"/>
    <property type="match status" value="1"/>
</dbReference>
<dbReference type="AlphaFoldDB" id="A0A6C0LV60"/>
<reference evidence="3" key="1">
    <citation type="journal article" date="2020" name="Nature">
        <title>Giant virus diversity and host interactions through global metagenomics.</title>
        <authorList>
            <person name="Schulz F."/>
            <person name="Roux S."/>
            <person name="Paez-Espino D."/>
            <person name="Jungbluth S."/>
            <person name="Walsh D.A."/>
            <person name="Denef V.J."/>
            <person name="McMahon K.D."/>
            <person name="Konstantinidis K.T."/>
            <person name="Eloe-Fadrosh E.A."/>
            <person name="Kyrpides N.C."/>
            <person name="Woyke T."/>
        </authorList>
    </citation>
    <scope>NUCLEOTIDE SEQUENCE</scope>
    <source>
        <strain evidence="3">GVMAG-S-1016713-169</strain>
    </source>
</reference>
<feature type="transmembrane region" description="Helical" evidence="1">
    <location>
        <begin position="12"/>
        <end position="32"/>
    </location>
</feature>
<dbReference type="EMBL" id="MN740573">
    <property type="protein sequence ID" value="QHU34507.1"/>
    <property type="molecule type" value="Genomic_DNA"/>
</dbReference>
<feature type="domain" description="Serine aminopeptidase S33" evidence="2">
    <location>
        <begin position="65"/>
        <end position="172"/>
    </location>
</feature>
<name>A0A6C0LV60_9ZZZZ</name>
<protein>
    <recommendedName>
        <fullName evidence="2">Serine aminopeptidase S33 domain-containing protein</fullName>
    </recommendedName>
</protein>
<organism evidence="3">
    <name type="scientific">viral metagenome</name>
    <dbReference type="NCBI Taxonomy" id="1070528"/>
    <lineage>
        <taxon>unclassified sequences</taxon>
        <taxon>metagenomes</taxon>
        <taxon>organismal metagenomes</taxon>
    </lineage>
</organism>
<accession>A0A6C0LV60</accession>
<dbReference type="Pfam" id="PF12146">
    <property type="entry name" value="Hydrolase_4"/>
    <property type="match status" value="1"/>
</dbReference>
<dbReference type="PANTHER" id="PTHR12277">
    <property type="entry name" value="ALPHA/BETA HYDROLASE DOMAIN-CONTAINING PROTEIN"/>
    <property type="match status" value="1"/>
</dbReference>
<evidence type="ECO:0000313" key="3">
    <source>
        <dbReference type="EMBL" id="QHU34507.1"/>
    </source>
</evidence>
<dbReference type="PANTHER" id="PTHR12277:SF81">
    <property type="entry name" value="PROTEIN ABHD13"/>
    <property type="match status" value="1"/>
</dbReference>
<evidence type="ECO:0000256" key="1">
    <source>
        <dbReference type="SAM" id="Phobius"/>
    </source>
</evidence>
<dbReference type="InterPro" id="IPR029058">
    <property type="entry name" value="AB_hydrolase_fold"/>
</dbReference>
<dbReference type="SUPFAM" id="SSF53474">
    <property type="entry name" value="alpha/beta-Hydrolases"/>
    <property type="match status" value="1"/>
</dbReference>
<keyword evidence="1" id="KW-0812">Transmembrane</keyword>
<evidence type="ECO:0000259" key="2">
    <source>
        <dbReference type="Pfam" id="PF12146"/>
    </source>
</evidence>
<keyword evidence="1" id="KW-1133">Transmembrane helix</keyword>
<proteinExistence type="predicted"/>
<sequence>MDKKQQGIEWKIGISIIVVLISIVLITKRFVYFRPNSIMFAVDETYKVLKQSHLHGLISDPSCIDKVVLICNSNKGNLTHSSEIMKNMNALGYRVCTFDYSGFGKSGGIPSEQRLYDDASYMVAFLRQTYQPDQIIVYGHGLGCIVATYVARRYSIPTVILVSPFPSIASILTNPLKYVQFFFQDFKILDYLQGYNGRSLLIHSKNDEIISYNSITNLIQYVTNHIPTVGSHQMTEVPWESVRRFIEEK</sequence>
<keyword evidence="1" id="KW-0472">Membrane</keyword>
<dbReference type="InterPro" id="IPR022742">
    <property type="entry name" value="Hydrolase_4"/>
</dbReference>